<dbReference type="GO" id="GO:0070403">
    <property type="term" value="F:NAD+ binding"/>
    <property type="evidence" value="ECO:0007669"/>
    <property type="project" value="InterPro"/>
</dbReference>
<feature type="domain" description="NAD-dependent epimerase/dehydratase" evidence="5">
    <location>
        <begin position="27"/>
        <end position="265"/>
    </location>
</feature>
<evidence type="ECO:0000256" key="1">
    <source>
        <dbReference type="ARBA" id="ARBA00001911"/>
    </source>
</evidence>
<organism evidence="6 7">
    <name type="scientific">Centipeda periodontii DSM 2778</name>
    <dbReference type="NCBI Taxonomy" id="888060"/>
    <lineage>
        <taxon>Bacteria</taxon>
        <taxon>Bacillati</taxon>
        <taxon>Bacillota</taxon>
        <taxon>Negativicutes</taxon>
        <taxon>Selenomonadales</taxon>
        <taxon>Selenomonadaceae</taxon>
        <taxon>Centipeda</taxon>
    </lineage>
</organism>
<dbReference type="GO" id="GO:0005737">
    <property type="term" value="C:cytoplasm"/>
    <property type="evidence" value="ECO:0007669"/>
    <property type="project" value="TreeGrafter"/>
</dbReference>
<keyword evidence="3" id="KW-0520">NAD</keyword>
<dbReference type="GO" id="GO:0042732">
    <property type="term" value="P:D-xylose metabolic process"/>
    <property type="evidence" value="ECO:0007669"/>
    <property type="project" value="InterPro"/>
</dbReference>
<dbReference type="SUPFAM" id="SSF51735">
    <property type="entry name" value="NAD(P)-binding Rossmann-fold domains"/>
    <property type="match status" value="1"/>
</dbReference>
<dbReference type="RefSeq" id="WP_006305738.1">
    <property type="nucleotide sequence ID" value="NZ_GL892076.1"/>
</dbReference>
<sequence length="338" mass="37517">MGNRIITEDIESIWSEIDLSPLAGKSVLITGASGVIGTYMTYSLLRWNTFSMDKIGVSLLIHRELPDHLKELEQNPAISIYRGDLSDCQFFETLPTFDCIIHAAGYGQPSLLMENPIKTIRIKTMATDFLLSHLAPSGRFLFISTSEVYSGSSDMPYTESTVGTTMPDHMRSCYIEGSRCGEAICHAYMGADKTIRIGRVSLLYGPGGRKTDRRIFYEFIRKALGGSIQMMDAGRGKRVCCYISDTVSILWNILLRGKEHTYNVGGVSHTTIAELARMIGEKLKAPVICPKEEQGLTGAPKDVVPDVSRAISEFGKKDFVSLNDGLDRTISWYRENLS</sequence>
<reference evidence="6 7" key="1">
    <citation type="submission" date="2011-04" db="EMBL/GenBank/DDBJ databases">
        <authorList>
            <person name="Muzny D."/>
            <person name="Qin X."/>
            <person name="Deng J."/>
            <person name="Jiang H."/>
            <person name="Liu Y."/>
            <person name="Qu J."/>
            <person name="Song X.-Z."/>
            <person name="Zhang L."/>
            <person name="Thornton R."/>
            <person name="Coyle M."/>
            <person name="Francisco L."/>
            <person name="Jackson L."/>
            <person name="Javaid M."/>
            <person name="Korchina V."/>
            <person name="Kovar C."/>
            <person name="Mata R."/>
            <person name="Mathew T."/>
            <person name="Ngo R."/>
            <person name="Nguyen L."/>
            <person name="Nguyen N."/>
            <person name="Okwuonu G."/>
            <person name="Ongeri F."/>
            <person name="Pham C."/>
            <person name="Simmons D."/>
            <person name="Wilczek-Boney K."/>
            <person name="Hale W."/>
            <person name="Jakkamsetti A."/>
            <person name="Pham P."/>
            <person name="Ruth R."/>
            <person name="San Lucas F."/>
            <person name="Warren J."/>
            <person name="Zhang J."/>
            <person name="Zhao Z."/>
            <person name="Zhou C."/>
            <person name="Zhu D."/>
            <person name="Lee S."/>
            <person name="Bess C."/>
            <person name="Blankenburg K."/>
            <person name="Forbes L."/>
            <person name="Fu Q."/>
            <person name="Gubbala S."/>
            <person name="Hirani K."/>
            <person name="Jayaseelan J.C."/>
            <person name="Lara F."/>
            <person name="Munidasa M."/>
            <person name="Palculict T."/>
            <person name="Patil S."/>
            <person name="Pu L.-L."/>
            <person name="Saada N."/>
            <person name="Tang L."/>
            <person name="Weissenberger G."/>
            <person name="Zhu Y."/>
            <person name="Hemphill L."/>
            <person name="Shang Y."/>
            <person name="Youmans B."/>
            <person name="Ayvaz T."/>
            <person name="Ross M."/>
            <person name="Santibanez J."/>
            <person name="Aqrawi P."/>
            <person name="Gross S."/>
            <person name="Joshi V."/>
            <person name="Fowler G."/>
            <person name="Nazareth L."/>
            <person name="Reid J."/>
            <person name="Worley K."/>
            <person name="Petrosino J."/>
            <person name="Highlander S."/>
            <person name="Gibbs R."/>
        </authorList>
    </citation>
    <scope>NUCLEOTIDE SEQUENCE [LARGE SCALE GENOMIC DNA]</scope>
    <source>
        <strain evidence="6 7">DSM 2778</strain>
    </source>
</reference>
<gene>
    <name evidence="6" type="ORF">HMPREF9081_0858</name>
</gene>
<protein>
    <submittedName>
        <fullName evidence="6">NAD-dependent epimerase/dehydratase</fullName>
    </submittedName>
</protein>
<dbReference type="InterPro" id="IPR044516">
    <property type="entry name" value="UXS-like"/>
</dbReference>
<dbReference type="PANTHER" id="PTHR43078:SF6">
    <property type="entry name" value="UDP-GLUCURONIC ACID DECARBOXYLASE 1"/>
    <property type="match status" value="1"/>
</dbReference>
<dbReference type="Gene3D" id="3.40.50.720">
    <property type="entry name" value="NAD(P)-binding Rossmann-like Domain"/>
    <property type="match status" value="1"/>
</dbReference>
<dbReference type="AlphaFoldDB" id="F5RKV3"/>
<dbReference type="EMBL" id="AFHQ01000026">
    <property type="protein sequence ID" value="EGK60856.1"/>
    <property type="molecule type" value="Genomic_DNA"/>
</dbReference>
<dbReference type="Proteomes" id="UP000004067">
    <property type="component" value="Unassembled WGS sequence"/>
</dbReference>
<evidence type="ECO:0000313" key="7">
    <source>
        <dbReference type="Proteomes" id="UP000004067"/>
    </source>
</evidence>
<evidence type="ECO:0000256" key="4">
    <source>
        <dbReference type="ARBA" id="ARBA00023239"/>
    </source>
</evidence>
<dbReference type="GO" id="GO:0048040">
    <property type="term" value="F:UDP-glucuronate decarboxylase activity"/>
    <property type="evidence" value="ECO:0007669"/>
    <property type="project" value="TreeGrafter"/>
</dbReference>
<dbReference type="OrthoDB" id="9771073at2"/>
<comment type="caution">
    <text evidence="6">The sequence shown here is derived from an EMBL/GenBank/DDBJ whole genome shotgun (WGS) entry which is preliminary data.</text>
</comment>
<dbReference type="HOGENOM" id="CLU_007383_4_0_9"/>
<keyword evidence="2" id="KW-0210">Decarboxylase</keyword>
<dbReference type="InterPro" id="IPR001509">
    <property type="entry name" value="Epimerase_deHydtase"/>
</dbReference>
<dbReference type="STRING" id="888060.HMPREF9081_0858"/>
<dbReference type="eggNOG" id="COG0451">
    <property type="taxonomic scope" value="Bacteria"/>
</dbReference>
<accession>F5RKV3</accession>
<keyword evidence="4" id="KW-0456">Lyase</keyword>
<evidence type="ECO:0000256" key="3">
    <source>
        <dbReference type="ARBA" id="ARBA00023027"/>
    </source>
</evidence>
<evidence type="ECO:0000313" key="6">
    <source>
        <dbReference type="EMBL" id="EGK60856.1"/>
    </source>
</evidence>
<evidence type="ECO:0000259" key="5">
    <source>
        <dbReference type="Pfam" id="PF01370"/>
    </source>
</evidence>
<evidence type="ECO:0000256" key="2">
    <source>
        <dbReference type="ARBA" id="ARBA00022793"/>
    </source>
</evidence>
<dbReference type="Pfam" id="PF01370">
    <property type="entry name" value="Epimerase"/>
    <property type="match status" value="1"/>
</dbReference>
<comment type="cofactor">
    <cofactor evidence="1">
        <name>NAD(+)</name>
        <dbReference type="ChEBI" id="CHEBI:57540"/>
    </cofactor>
</comment>
<proteinExistence type="predicted"/>
<name>F5RKV3_9FIRM</name>
<dbReference type="PANTHER" id="PTHR43078">
    <property type="entry name" value="UDP-GLUCURONIC ACID DECARBOXYLASE-RELATED"/>
    <property type="match status" value="1"/>
</dbReference>
<dbReference type="InterPro" id="IPR036291">
    <property type="entry name" value="NAD(P)-bd_dom_sf"/>
</dbReference>
<keyword evidence="7" id="KW-1185">Reference proteome</keyword>